<evidence type="ECO:0000313" key="3">
    <source>
        <dbReference type="Proteomes" id="UP000831768"/>
    </source>
</evidence>
<dbReference type="GO" id="GO:0016874">
    <property type="term" value="F:ligase activity"/>
    <property type="evidence" value="ECO:0007669"/>
    <property type="project" value="UniProtKB-KW"/>
</dbReference>
<dbReference type="RefSeq" id="WP_247993054.1">
    <property type="nucleotide sequence ID" value="NZ_CP096019.1"/>
</dbReference>
<proteinExistence type="predicted"/>
<dbReference type="EMBL" id="CP096019">
    <property type="protein sequence ID" value="UPM42380.1"/>
    <property type="molecule type" value="Genomic_DNA"/>
</dbReference>
<keyword evidence="2" id="KW-0436">Ligase</keyword>
<dbReference type="Pfam" id="PF21948">
    <property type="entry name" value="LplA-B_cat"/>
    <property type="match status" value="1"/>
</dbReference>
<reference evidence="2" key="1">
    <citation type="submission" date="2022-04" db="EMBL/GenBank/DDBJ databases">
        <title>Halocatena sp. nov., isolated from a salt lake.</title>
        <authorList>
            <person name="Cui H.-L."/>
        </authorList>
    </citation>
    <scope>NUCLEOTIDE SEQUENCE</scope>
    <source>
        <strain evidence="2">AD-1</strain>
    </source>
</reference>
<dbReference type="InterPro" id="IPR045864">
    <property type="entry name" value="aa-tRNA-synth_II/BPL/LPL"/>
</dbReference>
<dbReference type="Proteomes" id="UP000831768">
    <property type="component" value="Chromosome"/>
</dbReference>
<sequence>MRVLRGRGDTIEDDRSYTRELLETTRETGESGVRVWRPPRQIAFGRRDTRESGYETARAAASDHDYPPTERPVGGRAVAYTGSTVAFAQSKRIDDIRTGLQSRYSAATTDIQVALSRLGVDAAPGEPDDSFCPGSHSLQATGKIVGIAQRVQKGVALVAGIVIVRDHAAIAAVLEDVYDALGLPFDPDSVGSVDRADGPSDPQAVIHEIEQSLVDDDPTIERLRL</sequence>
<protein>
    <submittedName>
        <fullName evidence="2">Lipoate--protein ligase family protein</fullName>
    </submittedName>
</protein>
<dbReference type="GeneID" id="71928477"/>
<dbReference type="AlphaFoldDB" id="A0A8T9ZZX3"/>
<keyword evidence="3" id="KW-1185">Reference proteome</keyword>
<dbReference type="Gene3D" id="3.30.930.10">
    <property type="entry name" value="Bira Bifunctional Protein, Domain 2"/>
    <property type="match status" value="1"/>
</dbReference>
<evidence type="ECO:0000259" key="1">
    <source>
        <dbReference type="Pfam" id="PF21948"/>
    </source>
</evidence>
<dbReference type="KEGG" id="haad:MW046_10480"/>
<evidence type="ECO:0000313" key="2">
    <source>
        <dbReference type="EMBL" id="UPM42380.1"/>
    </source>
</evidence>
<feature type="domain" description="BPL/LPL catalytic" evidence="1">
    <location>
        <begin position="17"/>
        <end position="165"/>
    </location>
</feature>
<organism evidence="2 3">
    <name type="scientific">Halocatena salina</name>
    <dbReference type="NCBI Taxonomy" id="2934340"/>
    <lineage>
        <taxon>Archaea</taxon>
        <taxon>Methanobacteriati</taxon>
        <taxon>Methanobacteriota</taxon>
        <taxon>Stenosarchaea group</taxon>
        <taxon>Halobacteria</taxon>
        <taxon>Halobacteriales</taxon>
        <taxon>Natronomonadaceae</taxon>
        <taxon>Halocatena</taxon>
    </lineage>
</organism>
<dbReference type="InterPro" id="IPR004143">
    <property type="entry name" value="BPL_LPL_catalytic"/>
</dbReference>
<gene>
    <name evidence="2" type="ORF">MW046_10480</name>
</gene>
<accession>A0A8T9ZZX3</accession>
<name>A0A8T9ZZX3_9EURY</name>
<dbReference type="SUPFAM" id="SSF55681">
    <property type="entry name" value="Class II aaRS and biotin synthetases"/>
    <property type="match status" value="1"/>
</dbReference>